<dbReference type="Proteomes" id="UP000663903">
    <property type="component" value="Chromosome"/>
</dbReference>
<evidence type="ECO:0000313" key="2">
    <source>
        <dbReference type="EMBL" id="QTD44793.1"/>
    </source>
</evidence>
<dbReference type="InterPro" id="IPR045057">
    <property type="entry name" value="Gcn5-rel_NAT"/>
</dbReference>
<reference evidence="2" key="1">
    <citation type="submission" date="2021-03" db="EMBL/GenBank/DDBJ databases">
        <title>Ottowia sp. 27C isolated from the cloaca of a Giant Asian pond turtle (Heosemys grandis).</title>
        <authorList>
            <person name="Spergser J."/>
            <person name="Busse H.-J."/>
        </authorList>
    </citation>
    <scope>NUCLEOTIDE SEQUENCE</scope>
    <source>
        <strain evidence="2">27C</strain>
    </source>
</reference>
<feature type="domain" description="N-acetyltransferase" evidence="1">
    <location>
        <begin position="10"/>
        <end position="95"/>
    </location>
</feature>
<dbReference type="PANTHER" id="PTHR31435:SF9">
    <property type="entry name" value="PROTEIN NATD1"/>
    <property type="match status" value="1"/>
</dbReference>
<sequence length="98" mass="10809">MTPSESPSITLNEAAHRFELSVDGHTAHVEFARLPDGIATLHTVVPKALEGRGIGSKLVRHVLDYAAAHQLKVRPDCSFVKSYIDRHPEYQAISLAHE</sequence>
<dbReference type="EMBL" id="CP071796">
    <property type="protein sequence ID" value="QTD44793.1"/>
    <property type="molecule type" value="Genomic_DNA"/>
</dbReference>
<accession>A0A975H2E8</accession>
<name>A0A975H2E8_9BURK</name>
<dbReference type="KEGG" id="otd:J1M35_17210"/>
<dbReference type="AlphaFoldDB" id="A0A975H2E8"/>
<dbReference type="RefSeq" id="WP_208008376.1">
    <property type="nucleotide sequence ID" value="NZ_CP071796.1"/>
</dbReference>
<gene>
    <name evidence="2" type="ORF">J1M35_17210</name>
</gene>
<evidence type="ECO:0000259" key="1">
    <source>
        <dbReference type="PROSITE" id="PS51729"/>
    </source>
</evidence>
<dbReference type="SUPFAM" id="SSF55729">
    <property type="entry name" value="Acyl-CoA N-acyltransferases (Nat)"/>
    <property type="match status" value="1"/>
</dbReference>
<dbReference type="Pfam" id="PF14542">
    <property type="entry name" value="Acetyltransf_CG"/>
    <property type="match status" value="1"/>
</dbReference>
<dbReference type="Gene3D" id="3.40.630.30">
    <property type="match status" value="1"/>
</dbReference>
<dbReference type="CDD" id="cd04301">
    <property type="entry name" value="NAT_SF"/>
    <property type="match status" value="1"/>
</dbReference>
<organism evidence="2 3">
    <name type="scientific">Ottowia testudinis</name>
    <dbReference type="NCBI Taxonomy" id="2816950"/>
    <lineage>
        <taxon>Bacteria</taxon>
        <taxon>Pseudomonadati</taxon>
        <taxon>Pseudomonadota</taxon>
        <taxon>Betaproteobacteria</taxon>
        <taxon>Burkholderiales</taxon>
        <taxon>Comamonadaceae</taxon>
        <taxon>Ottowia</taxon>
    </lineage>
</organism>
<protein>
    <submittedName>
        <fullName evidence="2">N-acetyltransferase</fullName>
    </submittedName>
</protein>
<proteinExistence type="predicted"/>
<dbReference type="PANTHER" id="PTHR31435">
    <property type="entry name" value="PROTEIN NATD1"/>
    <property type="match status" value="1"/>
</dbReference>
<dbReference type="InterPro" id="IPR016181">
    <property type="entry name" value="Acyl_CoA_acyltransferase"/>
</dbReference>
<evidence type="ECO:0000313" key="3">
    <source>
        <dbReference type="Proteomes" id="UP000663903"/>
    </source>
</evidence>
<keyword evidence="3" id="KW-1185">Reference proteome</keyword>
<dbReference type="InterPro" id="IPR031165">
    <property type="entry name" value="GNAT_YJDJ"/>
</dbReference>
<dbReference type="PROSITE" id="PS51729">
    <property type="entry name" value="GNAT_YJDJ"/>
    <property type="match status" value="1"/>
</dbReference>